<dbReference type="InterPro" id="IPR018451">
    <property type="entry name" value="NAF/FISL_domain"/>
</dbReference>
<dbReference type="EMBL" id="GBRH01183999">
    <property type="protein sequence ID" value="JAE13897.1"/>
    <property type="molecule type" value="Transcribed_RNA"/>
</dbReference>
<protein>
    <recommendedName>
        <fullName evidence="1">NAF domain-containing protein</fullName>
    </recommendedName>
</protein>
<dbReference type="CDD" id="cd12195">
    <property type="entry name" value="CIPK_C"/>
    <property type="match status" value="1"/>
</dbReference>
<feature type="domain" description="NAF" evidence="1">
    <location>
        <begin position="53"/>
        <end position="77"/>
    </location>
</feature>
<dbReference type="GO" id="GO:0007165">
    <property type="term" value="P:signal transduction"/>
    <property type="evidence" value="ECO:0007669"/>
    <property type="project" value="InterPro"/>
</dbReference>
<evidence type="ECO:0000313" key="2">
    <source>
        <dbReference type="EMBL" id="JAE13897.1"/>
    </source>
</evidence>
<dbReference type="AlphaFoldDB" id="A0A0A9FNN0"/>
<sequence length="173" mass="18766">MRCILNPDTDTRIHTDGILSHPWFRDGASDDEVACLMRGHEEEAWFKPECKEDMARDMTAFDILSFSPGSDLSGLFGAGPGKERVFVGEPAAAVLRRVEDAGRKEGYGVRREGKKGAGPVYVERESGGIVAKVSVFKLADAVSVVEVVKGDGAEAALFWTDRLEPAVKPRALS</sequence>
<proteinExistence type="predicted"/>
<organism evidence="2">
    <name type="scientific">Arundo donax</name>
    <name type="common">Giant reed</name>
    <name type="synonym">Donax arundinaceus</name>
    <dbReference type="NCBI Taxonomy" id="35708"/>
    <lineage>
        <taxon>Eukaryota</taxon>
        <taxon>Viridiplantae</taxon>
        <taxon>Streptophyta</taxon>
        <taxon>Embryophyta</taxon>
        <taxon>Tracheophyta</taxon>
        <taxon>Spermatophyta</taxon>
        <taxon>Magnoliopsida</taxon>
        <taxon>Liliopsida</taxon>
        <taxon>Poales</taxon>
        <taxon>Poaceae</taxon>
        <taxon>PACMAD clade</taxon>
        <taxon>Arundinoideae</taxon>
        <taxon>Arundineae</taxon>
        <taxon>Arundo</taxon>
    </lineage>
</organism>
<dbReference type="Pfam" id="PF03822">
    <property type="entry name" value="NAF"/>
    <property type="match status" value="1"/>
</dbReference>
<accession>A0A0A9FNN0</accession>
<dbReference type="PROSITE" id="PS50816">
    <property type="entry name" value="NAF"/>
    <property type="match status" value="1"/>
</dbReference>
<name>A0A0A9FNN0_ARUDO</name>
<reference evidence="2" key="1">
    <citation type="submission" date="2014-09" db="EMBL/GenBank/DDBJ databases">
        <authorList>
            <person name="Magalhaes I.L.F."/>
            <person name="Oliveira U."/>
            <person name="Santos F.R."/>
            <person name="Vidigal T.H.D.A."/>
            <person name="Brescovit A.D."/>
            <person name="Santos A.J."/>
        </authorList>
    </citation>
    <scope>NUCLEOTIDE SEQUENCE</scope>
    <source>
        <tissue evidence="2">Shoot tissue taken approximately 20 cm above the soil surface</tissue>
    </source>
</reference>
<reference evidence="2" key="2">
    <citation type="journal article" date="2015" name="Data Brief">
        <title>Shoot transcriptome of the giant reed, Arundo donax.</title>
        <authorList>
            <person name="Barrero R.A."/>
            <person name="Guerrero F.D."/>
            <person name="Moolhuijzen P."/>
            <person name="Goolsby J.A."/>
            <person name="Tidwell J."/>
            <person name="Bellgard S.E."/>
            <person name="Bellgard M.I."/>
        </authorList>
    </citation>
    <scope>NUCLEOTIDE SEQUENCE</scope>
    <source>
        <tissue evidence="2">Shoot tissue taken approximately 20 cm above the soil surface</tissue>
    </source>
</reference>
<dbReference type="Gene3D" id="3.30.310.80">
    <property type="entry name" value="Kinase associated domain 1, KA1"/>
    <property type="match status" value="1"/>
</dbReference>
<evidence type="ECO:0000259" key="1">
    <source>
        <dbReference type="PROSITE" id="PS50816"/>
    </source>
</evidence>
<dbReference type="InterPro" id="IPR004041">
    <property type="entry name" value="NAF_dom"/>
</dbReference>